<dbReference type="EMBL" id="CP011125">
    <property type="protein sequence ID" value="AKF03311.1"/>
    <property type="molecule type" value="Genomic_DNA"/>
</dbReference>
<organism evidence="2 3">
    <name type="scientific">Sandaracinus amylolyticus</name>
    <dbReference type="NCBI Taxonomy" id="927083"/>
    <lineage>
        <taxon>Bacteria</taxon>
        <taxon>Pseudomonadati</taxon>
        <taxon>Myxococcota</taxon>
        <taxon>Polyangia</taxon>
        <taxon>Polyangiales</taxon>
        <taxon>Sandaracinaceae</taxon>
        <taxon>Sandaracinus</taxon>
    </lineage>
</organism>
<feature type="coiled-coil region" evidence="1">
    <location>
        <begin position="1449"/>
        <end position="1506"/>
    </location>
</feature>
<accession>A0A0F6VZ45</accession>
<sequence length="2092" mass="225841">MSEPRPNEGLGAGAMNGRAKWGVLLAVLAASCAHGGEDDLSLRDQPPDQAALSRRLREMQRVRVIDGEGAEALLELHSPTQPDLIEEIHVACQGDIKVATSGGALASCGTASVPEAAWTSCTAMACAAQIRICAANKLLEIADNLSETVVGNYRVPPQTRAVNAALREEAIVQAREASIVSGEALRRAGGGYQPIGTCAVQDLALILGSREEPNFTVGQSLAGTFVEAYETVWEAAEGASADNIAVADSHFAREPSTGDALWMRWHGPVLSYDRVADFLLGARTEVRSTETGVCADSTPALERPRFPFALGFLQLSGIQLDVLGNREDYRFEQLWTGATPLGGIPLPGGPMRERIAERMGDDSWASMASSEFLAITGTTESDFSLARARVSDQAAAFARTTTQTYTPVLTAQADGSPTLPEFTYYSATTRPPRSLGSVHAARAFGAMGSPEALGNYGDLNTPTRAYARRSVAGFVDWAATVASEITRYSTVGNHPSLNALAAVANRDRPWRVRVSYWNDTSVPPTHFAQVSVYGDFTQAELLVVRGDAGVSCATTGAVEGEPCALADHEETFGYTTQSLTYADYGFETRHQLDLGNVAETPLYVLRRRPGSAAKRPGAYELIAPVVIDWTTATTTATDVMQPVVPLVEQIALSVTAPDEESCDSAEVICTGDLRSARIPLEDQLSEDGDAYESSWRHYLTLARNAATRADELGEALLTSGLGIEGIVEGAADQLEAQCGVAPDLLTFGSSGIGGAPSTTCTTDASCATIRGGVCVNGRCGVDPVRYLQSLNDPRAQQLAECLGEDADQVVPFVALGPDPLCMWRHDSTGVFCGGGLQGRATPCPFVMRAGTCASSAPPGLTLPAGYSFVSVSDTIGVIPDTIEEQYEPGVQNPADCDVLRSLRTRVATDADLERLRQSSTFDLEHLRLLASRVGWAAEPPDLSHLTVDRVTWTPPGMRSYAGTGRVFSGLNEPMDMAAAPLPAWPCHSDVRAATCDSESLFCQTIDCADAHARAEINDRLARAVLALKISTGASMSNYFAPSFADHRGSGTSPRPENAPSWIDAPGDIGGGQYTIWSAVNAGSSCYSDDLTSTCLGSRTYYGSTYCRSSTGTAPSLWTTLLANGTWRERPVTCGQQDPRRFIVFDARRHASADPGREYRGDDSDSIVPYMWEGVARGTAVVAQDSTPRLSDFQHFGRSTYARVLEDEWEDGDVVLGRDVERIDRLTTWFHDVDESEVAIAGNWSQAPRSGSFARGLTARDLRDALELACELDQSETASCDPSRPPPRVSTVADLPAVRAYLNCVGFTIQDRAQRAVIPNVPRGALRGLSADGGGGFDVARGSYGVAVDQLRRGLENMSMHMPRLAQELRGFARDIERMENLIIQTNAIRETQELTMARDIFHALNSCGGSVMTALIASNNGPDSDYSGWGNVVTQCGNAAATVITIIAQNRLSSQIENAETRSQMLQLEDGIEVRIATFRDIQSAIATAVGDLQDATAELASLRRTGRRSVGRMLLLDMDETGRAYRTNTVYRRRYNTTLTRYRRALRQAVRSAFLARRAIEQQIGLDLNSLSEPMTLVEPPRTWADTICDVTGIDYSRLRDSTDLDYENYADQYVGDYVDRLEAFVESYRIDFPFQDATDTTVISLRHESSGGLGACDSNVPNLLAYTGHLEYATYPLEPTDAPDVEPEPLWEVSGCTSTTSCVAVTPVTGSPEERPVPSWHPQFATAAAFDVLFAQDDGDPATPIGYTSQARLNQQLALSSGRYRVSWYAVDADGSGLVYGDPAGASSPFEIEHADGSVLARSALGTAPSGTEWVRRYFVVEVPSGEPLYLALRAANTALTTEQRWRIAAPMIENVGATVPANATIADHPPGFYVETEEAGRATVPVCDVGPGSELRWARRCQTLCPTGLADSCEEGDSGVLRCFWEARFDVPAEAIRNGSALASGGFAEGNFNYRVDALGVNFVGANVRYCEAHADPDLCYSAGWVPYTLIHDGEHRVLNYFGDDNYAAPINTGRIEHARGLAAERYVTNPISSADQSLMEPYMQRQLRGRPLTGSYVLRVWDTPGVTLTGVEDVQVVLRYRFWTRQRR</sequence>
<reference evidence="2 3" key="1">
    <citation type="submission" date="2015-03" db="EMBL/GenBank/DDBJ databases">
        <title>Genome assembly of Sandaracinus amylolyticus DSM 53668.</title>
        <authorList>
            <person name="Sharma G."/>
            <person name="Subramanian S."/>
        </authorList>
    </citation>
    <scope>NUCLEOTIDE SEQUENCE [LARGE SCALE GENOMIC DNA]</scope>
    <source>
        <strain evidence="2 3">DSM 53668</strain>
    </source>
</reference>
<name>A0A0F6VZ45_9BACT</name>
<evidence type="ECO:0000256" key="1">
    <source>
        <dbReference type="SAM" id="Coils"/>
    </source>
</evidence>
<keyword evidence="1" id="KW-0175">Coiled coil</keyword>
<dbReference type="KEGG" id="samy:DB32_000460"/>
<dbReference type="Proteomes" id="UP000034883">
    <property type="component" value="Chromosome"/>
</dbReference>
<gene>
    <name evidence="2" type="ORF">DB32_000460</name>
</gene>
<evidence type="ECO:0000313" key="3">
    <source>
        <dbReference type="Proteomes" id="UP000034883"/>
    </source>
</evidence>
<dbReference type="PROSITE" id="PS51257">
    <property type="entry name" value="PROKAR_LIPOPROTEIN"/>
    <property type="match status" value="1"/>
</dbReference>
<proteinExistence type="predicted"/>
<evidence type="ECO:0000313" key="2">
    <source>
        <dbReference type="EMBL" id="AKF03311.1"/>
    </source>
</evidence>
<keyword evidence="3" id="KW-1185">Reference proteome</keyword>
<protein>
    <submittedName>
        <fullName evidence="2">Uncharacterized protein</fullName>
    </submittedName>
</protein>